<dbReference type="OrthoDB" id="2803485at2759"/>
<feature type="compositionally biased region" description="Polar residues" evidence="1">
    <location>
        <begin position="195"/>
        <end position="207"/>
    </location>
</feature>
<feature type="compositionally biased region" description="Polar residues" evidence="1">
    <location>
        <begin position="257"/>
        <end position="273"/>
    </location>
</feature>
<evidence type="ECO:0000256" key="1">
    <source>
        <dbReference type="SAM" id="MobiDB-lite"/>
    </source>
</evidence>
<comment type="caution">
    <text evidence="2">The sequence shown here is derived from an EMBL/GenBank/DDBJ whole genome shotgun (WGS) entry which is preliminary data.</text>
</comment>
<feature type="compositionally biased region" description="Polar residues" evidence="1">
    <location>
        <begin position="107"/>
        <end position="120"/>
    </location>
</feature>
<protein>
    <submittedName>
        <fullName evidence="2">Uncharacterized protein</fullName>
    </submittedName>
</protein>
<proteinExistence type="predicted"/>
<accession>A0A060SU94</accession>
<name>A0A060SU94_PYCCI</name>
<dbReference type="STRING" id="5643.A0A060SU94"/>
<dbReference type="HOGENOM" id="CLU_750349_0_0_1"/>
<feature type="compositionally biased region" description="Polar residues" evidence="1">
    <location>
        <begin position="222"/>
        <end position="241"/>
    </location>
</feature>
<organism evidence="2 3">
    <name type="scientific">Pycnoporus cinnabarinus</name>
    <name type="common">Cinnabar-red polypore</name>
    <name type="synonym">Trametes cinnabarina</name>
    <dbReference type="NCBI Taxonomy" id="5643"/>
    <lineage>
        <taxon>Eukaryota</taxon>
        <taxon>Fungi</taxon>
        <taxon>Dikarya</taxon>
        <taxon>Basidiomycota</taxon>
        <taxon>Agaricomycotina</taxon>
        <taxon>Agaricomycetes</taxon>
        <taxon>Polyporales</taxon>
        <taxon>Polyporaceae</taxon>
        <taxon>Trametes</taxon>
    </lineage>
</organism>
<evidence type="ECO:0000313" key="2">
    <source>
        <dbReference type="EMBL" id="CDO77945.1"/>
    </source>
</evidence>
<keyword evidence="3" id="KW-1185">Reference proteome</keyword>
<dbReference type="EMBL" id="CCBP010000568">
    <property type="protein sequence ID" value="CDO77945.1"/>
    <property type="molecule type" value="Genomic_DNA"/>
</dbReference>
<evidence type="ECO:0000313" key="3">
    <source>
        <dbReference type="Proteomes" id="UP000029665"/>
    </source>
</evidence>
<dbReference type="Proteomes" id="UP000029665">
    <property type="component" value="Unassembled WGS sequence"/>
</dbReference>
<feature type="compositionally biased region" description="Polar residues" evidence="1">
    <location>
        <begin position="133"/>
        <end position="144"/>
    </location>
</feature>
<sequence>MESTPPEPEDSSSNVGSQVLRSPRARSKAASSVRQLEDHVNGNGGEEEGEDIRSDVQENASEVARTIPIHTTGVPEREPGPDDPPGPHFESYGSSFGNFGPLPRESFTGNKQWNGVSSPSRAAGVPLPETVLHSPTSSYPNPFQQYGMAPVATTGIGGAPYAGAPSGIGSRTRGPTSKISHKSPSAAENGLLSPKSASRALSPTRTATGAGAGPERPLSPRTAASQNQSVKSRNTQKTQRTAYPPLPESVVDDGQRTQKAYSIAPSESASQIGNRRLRQQQQLQQAEMSQKPAKSVKSNTEVNGHAATDAPAYTKSQSAGEDTRSFSNFQPTELCGSPISGSDVAGACANGSDVPSSYVAEKPGLAGAS</sequence>
<dbReference type="AlphaFoldDB" id="A0A060SU94"/>
<reference evidence="2" key="1">
    <citation type="submission" date="2014-01" db="EMBL/GenBank/DDBJ databases">
        <title>The genome of the white-rot fungus Pycnoporus cinnabarinus: a basidiomycete model with a versatile arsenal for lignocellulosic biomass breakdown.</title>
        <authorList>
            <person name="Levasseur A."/>
            <person name="Lomascolo A."/>
            <person name="Ruiz-Duenas F.J."/>
            <person name="Uzan E."/>
            <person name="Piumi F."/>
            <person name="Kues U."/>
            <person name="Ram A.F.J."/>
            <person name="Murat C."/>
            <person name="Haon M."/>
            <person name="Benoit I."/>
            <person name="Arfi Y."/>
            <person name="Chevret D."/>
            <person name="Drula E."/>
            <person name="Kwon M.J."/>
            <person name="Gouret P."/>
            <person name="Lesage-Meessen L."/>
            <person name="Lombard V."/>
            <person name="Mariette J."/>
            <person name="Noirot C."/>
            <person name="Park J."/>
            <person name="Patyshakuliyeva A."/>
            <person name="Wieneger R.A.B."/>
            <person name="Wosten H.A.B."/>
            <person name="Martin F."/>
            <person name="Coutinho P.M."/>
            <person name="de Vries R."/>
            <person name="Martinez A.T."/>
            <person name="Klopp C."/>
            <person name="Pontarotti P."/>
            <person name="Henrissat B."/>
            <person name="Record E."/>
        </authorList>
    </citation>
    <scope>NUCLEOTIDE SEQUENCE [LARGE SCALE GENOMIC DNA]</scope>
    <source>
        <strain evidence="2">BRFM137</strain>
    </source>
</reference>
<feature type="region of interest" description="Disordered" evidence="1">
    <location>
        <begin position="348"/>
        <end position="369"/>
    </location>
</feature>
<gene>
    <name evidence="2" type="ORF">BN946_scf185030.g3</name>
</gene>
<feature type="compositionally biased region" description="Polar residues" evidence="1">
    <location>
        <begin position="314"/>
        <end position="331"/>
    </location>
</feature>
<feature type="region of interest" description="Disordered" evidence="1">
    <location>
        <begin position="1"/>
        <end position="334"/>
    </location>
</feature>